<sequence length="168" mass="19419">MNTNLSQYQKDLSELIALGDSMSKNLFSRSNKTNEADKRIPGVFERNYQRWYTEASALIRQVVPDRHSEFESFYLADPKRKSIDATSYKIQDWLMGMGVQPNRFTGETSLDCFVAVVMRFQVQLDILKAIESRFDSTLFDIRQLVQADLYDSELEASRGLHKDGFLRG</sequence>
<dbReference type="Proteomes" id="UP000603434">
    <property type="component" value="Unassembled WGS sequence"/>
</dbReference>
<accession>A0A8J6TKE4</accession>
<name>A0A8J6TKE4_9BACT</name>
<evidence type="ECO:0000313" key="1">
    <source>
        <dbReference type="EMBL" id="MBC8363367.1"/>
    </source>
</evidence>
<feature type="non-terminal residue" evidence="1">
    <location>
        <position position="168"/>
    </location>
</feature>
<dbReference type="AlphaFoldDB" id="A0A8J6TKE4"/>
<comment type="caution">
    <text evidence="1">The sequence shown here is derived from an EMBL/GenBank/DDBJ whole genome shotgun (WGS) entry which is preliminary data.</text>
</comment>
<reference evidence="1 2" key="1">
    <citation type="submission" date="2020-08" db="EMBL/GenBank/DDBJ databases">
        <title>Bridging the membrane lipid divide: bacteria of the FCB group superphylum have the potential to synthesize archaeal ether lipids.</title>
        <authorList>
            <person name="Villanueva L."/>
            <person name="Von Meijenfeldt F.A.B."/>
            <person name="Westbye A.B."/>
            <person name="Yadav S."/>
            <person name="Hopmans E.C."/>
            <person name="Dutilh B.E."/>
            <person name="Sinninghe Damste J.S."/>
        </authorList>
    </citation>
    <scope>NUCLEOTIDE SEQUENCE [LARGE SCALE GENOMIC DNA]</scope>
    <source>
        <strain evidence="1">NIOZ-UU30</strain>
    </source>
</reference>
<dbReference type="EMBL" id="JACNJH010000293">
    <property type="protein sequence ID" value="MBC8363367.1"/>
    <property type="molecule type" value="Genomic_DNA"/>
</dbReference>
<organism evidence="1 2">
    <name type="scientific">Candidatus Desulfatibia profunda</name>
    <dbReference type="NCBI Taxonomy" id="2841695"/>
    <lineage>
        <taxon>Bacteria</taxon>
        <taxon>Pseudomonadati</taxon>
        <taxon>Thermodesulfobacteriota</taxon>
        <taxon>Desulfobacteria</taxon>
        <taxon>Desulfobacterales</taxon>
        <taxon>Desulfobacterales incertae sedis</taxon>
        <taxon>Candidatus Desulfatibia</taxon>
    </lineage>
</organism>
<evidence type="ECO:0000313" key="2">
    <source>
        <dbReference type="Proteomes" id="UP000603434"/>
    </source>
</evidence>
<gene>
    <name evidence="1" type="ORF">H8E23_18470</name>
</gene>
<proteinExistence type="predicted"/>
<protein>
    <submittedName>
        <fullName evidence="1">Uncharacterized protein</fullName>
    </submittedName>
</protein>